<evidence type="ECO:0000256" key="1">
    <source>
        <dbReference type="SAM" id="MobiDB-lite"/>
    </source>
</evidence>
<dbReference type="Pfam" id="PF13919">
    <property type="entry name" value="ASXH"/>
    <property type="match status" value="1"/>
</dbReference>
<keyword evidence="4" id="KW-1185">Reference proteome</keyword>
<sequence length="215" mass="24484">MSQIQQRKYPSRARRTPQNKSQNSEDATDQALLDEEAERRSAKPKRIPALTTSRVFGTNSPVADRDVNIQAFLAKCMSQWDTYTLEEKQSINTSLPTTRQKMYDDVSGTQTPPLLPDFCSKDPYLKSAAARFKRDLADGYYQKSWQDKAKRAHAERLDGKFDDYLTAHTEEMFVEDGSEEEDVSAQDELIQEDGDGEYADSQAQGRRGRKAVKRS</sequence>
<dbReference type="InterPro" id="IPR028020">
    <property type="entry name" value="ASX_DEUBAD_dom"/>
</dbReference>
<feature type="region of interest" description="Disordered" evidence="1">
    <location>
        <begin position="191"/>
        <end position="215"/>
    </location>
</feature>
<evidence type="ECO:0000313" key="4">
    <source>
        <dbReference type="Proteomes" id="UP001309876"/>
    </source>
</evidence>
<dbReference type="AlphaFoldDB" id="A0AAN7T6H3"/>
<reference evidence="3 4" key="1">
    <citation type="submission" date="2023-08" db="EMBL/GenBank/DDBJ databases">
        <title>Black Yeasts Isolated from many extreme environments.</title>
        <authorList>
            <person name="Coleine C."/>
            <person name="Stajich J.E."/>
            <person name="Selbmann L."/>
        </authorList>
    </citation>
    <scope>NUCLEOTIDE SEQUENCE [LARGE SCALE GENOMIC DNA]</scope>
    <source>
        <strain evidence="3 4">CCFEE 5910</strain>
    </source>
</reference>
<feature type="compositionally biased region" description="Basic residues" evidence="1">
    <location>
        <begin position="206"/>
        <end position="215"/>
    </location>
</feature>
<organism evidence="3 4">
    <name type="scientific">Lithohypha guttulata</name>
    <dbReference type="NCBI Taxonomy" id="1690604"/>
    <lineage>
        <taxon>Eukaryota</taxon>
        <taxon>Fungi</taxon>
        <taxon>Dikarya</taxon>
        <taxon>Ascomycota</taxon>
        <taxon>Pezizomycotina</taxon>
        <taxon>Eurotiomycetes</taxon>
        <taxon>Chaetothyriomycetidae</taxon>
        <taxon>Chaetothyriales</taxon>
        <taxon>Trichomeriaceae</taxon>
        <taxon>Lithohypha</taxon>
    </lineage>
</organism>
<feature type="region of interest" description="Disordered" evidence="1">
    <location>
        <begin position="1"/>
        <end position="48"/>
    </location>
</feature>
<evidence type="ECO:0000313" key="3">
    <source>
        <dbReference type="EMBL" id="KAK5089119.1"/>
    </source>
</evidence>
<comment type="caution">
    <text evidence="3">The sequence shown here is derived from an EMBL/GenBank/DDBJ whole genome shotgun (WGS) entry which is preliminary data.</text>
</comment>
<name>A0AAN7T6H3_9EURO</name>
<proteinExistence type="predicted"/>
<gene>
    <name evidence="3" type="ORF">LTR05_003343</name>
</gene>
<feature type="domain" description="ASX DEUBAD" evidence="2">
    <location>
        <begin position="58"/>
        <end position="172"/>
    </location>
</feature>
<evidence type="ECO:0000259" key="2">
    <source>
        <dbReference type="Pfam" id="PF13919"/>
    </source>
</evidence>
<dbReference type="EMBL" id="JAVRRJ010000002">
    <property type="protein sequence ID" value="KAK5089119.1"/>
    <property type="molecule type" value="Genomic_DNA"/>
</dbReference>
<protein>
    <recommendedName>
        <fullName evidence="2">ASX DEUBAD domain-containing protein</fullName>
    </recommendedName>
</protein>
<feature type="compositionally biased region" description="Acidic residues" evidence="1">
    <location>
        <begin position="26"/>
        <end position="36"/>
    </location>
</feature>
<accession>A0AAN7T6H3</accession>
<dbReference type="Proteomes" id="UP001309876">
    <property type="component" value="Unassembled WGS sequence"/>
</dbReference>